<accession>A0ABW2G001</accession>
<gene>
    <name evidence="1" type="ORF">ACFQMG_21200</name>
</gene>
<sequence length="45" mass="4655">MTGPSPICRHACAKTVFPTGEADALFGKKLDVFAEQHPGAAPAES</sequence>
<organism evidence="1 2">
    <name type="scientific">Kitasatospora paranensis</name>
    <dbReference type="NCBI Taxonomy" id="258053"/>
    <lineage>
        <taxon>Bacteria</taxon>
        <taxon>Bacillati</taxon>
        <taxon>Actinomycetota</taxon>
        <taxon>Actinomycetes</taxon>
        <taxon>Kitasatosporales</taxon>
        <taxon>Streptomycetaceae</taxon>
        <taxon>Kitasatospora</taxon>
    </lineage>
</organism>
<reference evidence="2" key="1">
    <citation type="journal article" date="2019" name="Int. J. Syst. Evol. Microbiol.">
        <title>The Global Catalogue of Microorganisms (GCM) 10K type strain sequencing project: providing services to taxonomists for standard genome sequencing and annotation.</title>
        <authorList>
            <consortium name="The Broad Institute Genomics Platform"/>
            <consortium name="The Broad Institute Genome Sequencing Center for Infectious Disease"/>
            <person name="Wu L."/>
            <person name="Ma J."/>
        </authorList>
    </citation>
    <scope>NUCLEOTIDE SEQUENCE [LARGE SCALE GENOMIC DNA]</scope>
    <source>
        <strain evidence="2">CGMCC 1.12859</strain>
    </source>
</reference>
<evidence type="ECO:0000313" key="1">
    <source>
        <dbReference type="EMBL" id="MFC7182070.1"/>
    </source>
</evidence>
<evidence type="ECO:0000313" key="2">
    <source>
        <dbReference type="Proteomes" id="UP001596435"/>
    </source>
</evidence>
<name>A0ABW2G001_9ACTN</name>
<keyword evidence="2" id="KW-1185">Reference proteome</keyword>
<dbReference type="EMBL" id="JBHTAJ010000040">
    <property type="protein sequence ID" value="MFC7182070.1"/>
    <property type="molecule type" value="Genomic_DNA"/>
</dbReference>
<proteinExistence type="predicted"/>
<dbReference type="RefSeq" id="WP_345703721.1">
    <property type="nucleotide sequence ID" value="NZ_BAABKV010000001.1"/>
</dbReference>
<dbReference type="Proteomes" id="UP001596435">
    <property type="component" value="Unassembled WGS sequence"/>
</dbReference>
<protein>
    <submittedName>
        <fullName evidence="1">Uncharacterized protein</fullName>
    </submittedName>
</protein>
<comment type="caution">
    <text evidence="1">The sequence shown here is derived from an EMBL/GenBank/DDBJ whole genome shotgun (WGS) entry which is preliminary data.</text>
</comment>